<organism evidence="2 3">
    <name type="scientific">Halobacillus karajensis</name>
    <dbReference type="NCBI Taxonomy" id="195088"/>
    <lineage>
        <taxon>Bacteria</taxon>
        <taxon>Bacillati</taxon>
        <taxon>Bacillota</taxon>
        <taxon>Bacilli</taxon>
        <taxon>Bacillales</taxon>
        <taxon>Bacillaceae</taxon>
        <taxon>Halobacillus</taxon>
    </lineage>
</organism>
<dbReference type="RefSeq" id="WP_035505036.1">
    <property type="nucleotide sequence ID" value="NZ_CCDH010000002.1"/>
</dbReference>
<gene>
    <name evidence="2" type="ORF">BN983_00240</name>
</gene>
<dbReference type="CDD" id="cd02252">
    <property type="entry name" value="nylC_like"/>
    <property type="match status" value="1"/>
</dbReference>
<reference evidence="3" key="1">
    <citation type="submission" date="2014-03" db="EMBL/GenBank/DDBJ databases">
        <authorList>
            <person name="Urmite Genomes U."/>
        </authorList>
    </citation>
    <scope>NUCLEOTIDE SEQUENCE [LARGE SCALE GENOMIC DNA]</scope>
    <source>
        <strain evidence="3">HD-03</strain>
    </source>
</reference>
<accession>A0A024P2B1</accession>
<reference evidence="2 3" key="2">
    <citation type="submission" date="2014-05" db="EMBL/GenBank/DDBJ databases">
        <title>Draft genome sequence of Halobacillus karajensis HK-03.</title>
        <authorList>
            <person name="Khelaifia S."/>
            <person name="Croce O."/>
            <person name="Lagier J.C."/>
            <person name="Raoult D."/>
        </authorList>
    </citation>
    <scope>NUCLEOTIDE SEQUENCE [LARGE SCALE GENOMIC DNA]</scope>
    <source>
        <strain evidence="2 3">HD-03</strain>
    </source>
</reference>
<dbReference type="InterPro" id="IPR005321">
    <property type="entry name" value="Peptidase_S58_DmpA"/>
</dbReference>
<dbReference type="GO" id="GO:0004177">
    <property type="term" value="F:aminopeptidase activity"/>
    <property type="evidence" value="ECO:0007669"/>
    <property type="project" value="TreeGrafter"/>
</dbReference>
<evidence type="ECO:0000256" key="1">
    <source>
        <dbReference type="ARBA" id="ARBA00007068"/>
    </source>
</evidence>
<protein>
    <submittedName>
        <fullName evidence="2">L-aminopeptidase/D-esterase</fullName>
    </submittedName>
</protein>
<dbReference type="Proteomes" id="UP000028868">
    <property type="component" value="Unassembled WGS sequence"/>
</dbReference>
<sequence>MKKIEITTIPGFLFGQYESTDGHTGCTVIIHKDGVKAGVDVRGGAPGTRETDVMTSENYVQKIHGIFLSGGSAFGLDVGSGVMKLLEEEKIGFDVGMTQIPIVPGAILFDLHHEHHQIRPDATMGYKAAKNALRCSLLKQGNYGAGAGASVGKALGAEYSMKGGIGYHAFQVGSVQVGAIVAVNCFGDIIDPQRGHIIAGLQEQGRFLNSETLLMKEIMRKQTNRFAGNTTIGAVITNADVSKPQANKLASISHNGLARTIRPSHTFVDGDTMFFMSTGEVPCDLNSLSVMAVKAVEQAILNAVFHAESTSTLIAAKDLMQ</sequence>
<dbReference type="Gene3D" id="3.60.70.12">
    <property type="entry name" value="L-amino peptidase D-ALA esterase/amidase"/>
    <property type="match status" value="1"/>
</dbReference>
<name>A0A024P2B1_9BACI</name>
<dbReference type="SUPFAM" id="SSF56266">
    <property type="entry name" value="DmpA/ArgJ-like"/>
    <property type="match status" value="1"/>
</dbReference>
<keyword evidence="3" id="KW-1185">Reference proteome</keyword>
<comment type="caution">
    <text evidence="2">The sequence shown here is derived from an EMBL/GenBank/DDBJ whole genome shotgun (WGS) entry which is preliminary data.</text>
</comment>
<dbReference type="InterPro" id="IPR016117">
    <property type="entry name" value="ArgJ-like_dom_sf"/>
</dbReference>
<dbReference type="Pfam" id="PF03576">
    <property type="entry name" value="Peptidase_S58"/>
    <property type="match status" value="1"/>
</dbReference>
<dbReference type="EMBL" id="CCDI010000001">
    <property type="protein sequence ID" value="CDQ22041.1"/>
    <property type="molecule type" value="Genomic_DNA"/>
</dbReference>
<comment type="similarity">
    <text evidence="1">Belongs to the peptidase S58 family.</text>
</comment>
<proteinExistence type="inferred from homology"/>
<evidence type="ECO:0000313" key="3">
    <source>
        <dbReference type="Proteomes" id="UP000028868"/>
    </source>
</evidence>
<dbReference type="PANTHER" id="PTHR36512:SF3">
    <property type="entry name" value="BLR5678 PROTEIN"/>
    <property type="match status" value="1"/>
</dbReference>
<dbReference type="OrthoDB" id="9808347at2"/>
<dbReference type="PANTHER" id="PTHR36512">
    <property type="entry name" value="D-AMINOPEPTIDASE"/>
    <property type="match status" value="1"/>
</dbReference>
<dbReference type="AlphaFoldDB" id="A0A024P2B1"/>
<evidence type="ECO:0000313" key="2">
    <source>
        <dbReference type="EMBL" id="CDQ22041.1"/>
    </source>
</evidence>